<proteinExistence type="predicted"/>
<feature type="compositionally biased region" description="Basic and acidic residues" evidence="1">
    <location>
        <begin position="1465"/>
        <end position="1476"/>
    </location>
</feature>
<reference evidence="3" key="1">
    <citation type="submission" date="2016-10" db="EMBL/GenBank/DDBJ databases">
        <authorList>
            <person name="Benchimol M."/>
            <person name="Almeida L.G."/>
            <person name="Vasconcelos A.T."/>
            <person name="Perreira-Neves A."/>
            <person name="Rosa I.A."/>
            <person name="Tasca T."/>
            <person name="Bogo M.R."/>
            <person name="de Souza W."/>
        </authorList>
    </citation>
    <scope>NUCLEOTIDE SEQUENCE [LARGE SCALE GENOMIC DNA]</scope>
    <source>
        <strain evidence="3">K</strain>
    </source>
</reference>
<dbReference type="VEuPathDB" id="TrichDB:TRFO_33877"/>
<keyword evidence="2" id="KW-0812">Transmembrane</keyword>
<evidence type="ECO:0000256" key="2">
    <source>
        <dbReference type="SAM" id="Phobius"/>
    </source>
</evidence>
<gene>
    <name evidence="3" type="ORF">TRFO_33877</name>
</gene>
<protein>
    <submittedName>
        <fullName evidence="3">Uncharacterized protein</fullName>
    </submittedName>
</protein>
<sequence>MVYLFFFTASLTVYLILIAIRLLVFRGIKHILKKRFDESLSFESGPDSFFSIRNLNGKNIFGNEKVDCGKASLHISIFDGFHQIRSVELSVIDLNLKLDKIANGNGTNQYFKNSLEDWIKMRILIFFLTLFIRNAQLWLRNIRISYKDVQFAIQSCTLDFIRTRDRISGSLTIHEISVQYRKNPVIRIPTFSFELYSTNTVPRLILGNKFDELSTNIENMNLFYKQGQFQLKKIIVPICAKRQKEETCTIKINDIDILMPIPDLHTEEAAAIIQNISLENGIISTGNISITRNSLHLLSLSSLSYKNKHLKIPNNISISIATPLIIDAGLLIRFFRGSAEFEGKSKMSSQFNQFLAEAKSADFRLLLSDRHVILFNLKSISFQNMTVNARSVYGYFEFEESNYRFAKGKKASLFFQKPFLSIKSQSLNVSLNNSFAQASLLQEIFGMFSWIEHQFRGIAATPENKEKESPTRRVINFEVKQGKFAILNPKLTALIHHSNEAKRSAMETLLQCQLKSIQILEAKKAKIFNEKNFDDTSRKMLFDFYRESLKNMPPLERSMFKVNGENLIFTINGPAVKNKQQALSTLAEIDSTAKNTEFGRVTGGPFDINGSWVSISLPYIKNVIEIKNIVGQGNVFFTKNKGLHKNDYYHLQITCDNGSEVFNIPQLSCRSVTFANINANCEYGKLLMTPVELETLQDTRLNMILYRKINFLFKRLNFIDNCRLRFRVKANIDFKILSAQYNDVSRAYESNPFCECCFNGTKFIFDGKDYHVNSETMTVNLLSSYGYMKRVAIFYDPSIFVSLPSSNPLNPKGNIPIFIPIDSSKIRDKNYDPFEKYRTSSFYTYVKVTFNNHKNNHYSNQQNNNNLNNIGGIQSSSKNLKYGSITLDDRDVQSLLDEFLTPRFIEDVYRRPIHFVKRFTPLMLYAFTEVNVEFPPLSITLLDNTLNVKVYGAPIYFSVHNKNQIPTITVASENLNIVATYLAREIAFLQIHTLFVSKIGEENNVHVKSISGDISTDFLSMITTKKINITMPKKKNKAPTIIENKVFNTFDDFKKIFKFISMTATLDSFKIKLHLSNTLLITADINNFSYLISKVQNPKNSSQQQSQILNQSASLNTISASNINIKYGESNKLIDLLNFETNFAIASNLVVLYVKAKELDLTFRPADIEVFQGFYNDQISLFSNEKNDQTIDNIDDINHNNGKFALTLSVILFIGCSIDLINFKLIYKDKELITITLDDSELSYKSSPSGAENINAFSHYLTIVHNKGKDIFKKMFETSPTNENPIIKFEMNKTRKLMKCPVFEKIEFLIEPFTLRVPIPLIKKLLKIFPTAESLKMFTLEDEDLDIENNNGENNIENIEAFSEEEITRNLKETLEIGENDFKNRNENSIFIQEFIISPFIAELNIRRKSKGAFREFLERPFNYKGLHFYDVVGTQEKLTFLVKKNLKWTAIKALPSLMFRKRKREDNSGHGEIKERKQKKQTLPIKLEQKE</sequence>
<feature type="transmembrane region" description="Helical" evidence="2">
    <location>
        <begin position="6"/>
        <end position="25"/>
    </location>
</feature>
<dbReference type="GeneID" id="94844039"/>
<dbReference type="Proteomes" id="UP000179807">
    <property type="component" value="Unassembled WGS sequence"/>
</dbReference>
<evidence type="ECO:0000313" key="4">
    <source>
        <dbReference type="Proteomes" id="UP000179807"/>
    </source>
</evidence>
<accession>A0A1J4JKF1</accession>
<keyword evidence="2" id="KW-0472">Membrane</keyword>
<evidence type="ECO:0000256" key="1">
    <source>
        <dbReference type="SAM" id="MobiDB-lite"/>
    </source>
</evidence>
<dbReference type="OrthoDB" id="10635266at2759"/>
<keyword evidence="4" id="KW-1185">Reference proteome</keyword>
<name>A0A1J4JKF1_9EUKA</name>
<dbReference type="RefSeq" id="XP_068352753.1">
    <property type="nucleotide sequence ID" value="XM_068509335.1"/>
</dbReference>
<organism evidence="3 4">
    <name type="scientific">Tritrichomonas foetus</name>
    <dbReference type="NCBI Taxonomy" id="1144522"/>
    <lineage>
        <taxon>Eukaryota</taxon>
        <taxon>Metamonada</taxon>
        <taxon>Parabasalia</taxon>
        <taxon>Tritrichomonadida</taxon>
        <taxon>Tritrichomonadidae</taxon>
        <taxon>Tritrichomonas</taxon>
    </lineage>
</organism>
<evidence type="ECO:0000313" key="3">
    <source>
        <dbReference type="EMBL" id="OHS99616.1"/>
    </source>
</evidence>
<dbReference type="EMBL" id="MLAK01000995">
    <property type="protein sequence ID" value="OHS99616.1"/>
    <property type="molecule type" value="Genomic_DNA"/>
</dbReference>
<feature type="region of interest" description="Disordered" evidence="1">
    <location>
        <begin position="1464"/>
        <end position="1492"/>
    </location>
</feature>
<keyword evidence="2" id="KW-1133">Transmembrane helix</keyword>
<dbReference type="PANTHER" id="PTHR42264">
    <property type="entry name" value="EPHRIN_REC_LIKE DOMAIN-CONTAINING PROTEIN"/>
    <property type="match status" value="1"/>
</dbReference>
<comment type="caution">
    <text evidence="3">The sequence shown here is derived from an EMBL/GenBank/DDBJ whole genome shotgun (WGS) entry which is preliminary data.</text>
</comment>